<evidence type="ECO:0000259" key="1">
    <source>
        <dbReference type="Pfam" id="PF00144"/>
    </source>
</evidence>
<reference evidence="2" key="1">
    <citation type="submission" date="2022-08" db="EMBL/GenBank/DDBJ databases">
        <title>Complete genome sequence of Mycoplasma cottewii type strain VIS.</title>
        <authorList>
            <person name="Spergser J."/>
        </authorList>
    </citation>
    <scope>NUCLEOTIDE SEQUENCE</scope>
    <source>
        <strain evidence="2">VIS</strain>
    </source>
</reference>
<dbReference type="InterPro" id="IPR001466">
    <property type="entry name" value="Beta-lactam-related"/>
</dbReference>
<dbReference type="Pfam" id="PF00144">
    <property type="entry name" value="Beta-lactamase"/>
    <property type="match status" value="1"/>
</dbReference>
<dbReference type="EMBL" id="CP103424">
    <property type="protein sequence ID" value="UWD34961.1"/>
    <property type="molecule type" value="Genomic_DNA"/>
</dbReference>
<dbReference type="PANTHER" id="PTHR43283">
    <property type="entry name" value="BETA-LACTAMASE-RELATED"/>
    <property type="match status" value="1"/>
</dbReference>
<dbReference type="SUPFAM" id="SSF56601">
    <property type="entry name" value="beta-lactamase/transpeptidase-like"/>
    <property type="match status" value="1"/>
</dbReference>
<gene>
    <name evidence="2" type="ORF">NX779_04125</name>
</gene>
<evidence type="ECO:0000313" key="3">
    <source>
        <dbReference type="Proteomes" id="UP001059819"/>
    </source>
</evidence>
<organism evidence="2 3">
    <name type="scientific">Mycoplasma cottewii</name>
    <dbReference type="NCBI Taxonomy" id="51364"/>
    <lineage>
        <taxon>Bacteria</taxon>
        <taxon>Bacillati</taxon>
        <taxon>Mycoplasmatota</taxon>
        <taxon>Mollicutes</taxon>
        <taxon>Mycoplasmataceae</taxon>
        <taxon>Mycoplasma</taxon>
    </lineage>
</organism>
<accession>A0ABY5TZC7</accession>
<dbReference type="InterPro" id="IPR050789">
    <property type="entry name" value="Diverse_Enzym_Activities"/>
</dbReference>
<dbReference type="InterPro" id="IPR012338">
    <property type="entry name" value="Beta-lactam/transpept-like"/>
</dbReference>
<name>A0ABY5TZC7_9MOLU</name>
<evidence type="ECO:0000313" key="2">
    <source>
        <dbReference type="EMBL" id="UWD34961.1"/>
    </source>
</evidence>
<proteinExistence type="predicted"/>
<sequence>MQFNNVEQVITSFMDRKLFKGAVIRICKNKEMIYSKSFGYNDQNNTISLNGNEIFRAYSMTKPLTAFAVLLLVDKGLINLNDDISKYIPSFKNKNITVWNLLTMTSGITYSGNKSNTQIQIKSILDQWMKEKKDLEWLCDQLSQVELLFEPGKGWYYGLSLDIASRIIEVVTNKTYRDFIKEEIFNKFEMFDSDFYLFDTKREANVFKWTFANDKPNLQLVKDFNFLIQDIYQLPICPMAGAGLFTTADDYSKFLNVLIDGKFKDRQVISHSLLKEMRSDQLSKNNLKQFFKWNLNADYSYGFGVRVRIKNELYPLTEVGEFGWDGLLGSSGLVDSKNNITSTIMLSSYPGHNSTVETEFFDALYKDLRNNNLA</sequence>
<dbReference type="Proteomes" id="UP001059819">
    <property type="component" value="Chromosome"/>
</dbReference>
<dbReference type="Gene3D" id="3.40.710.10">
    <property type="entry name" value="DD-peptidase/beta-lactamase superfamily"/>
    <property type="match status" value="1"/>
</dbReference>
<keyword evidence="3" id="KW-1185">Reference proteome</keyword>
<protein>
    <submittedName>
        <fullName evidence="2">Beta-lactamase family protein</fullName>
    </submittedName>
</protein>
<feature type="domain" description="Beta-lactamase-related" evidence="1">
    <location>
        <begin position="6"/>
        <end position="357"/>
    </location>
</feature>
<dbReference type="PANTHER" id="PTHR43283:SF3">
    <property type="entry name" value="BETA-LACTAMASE FAMILY PROTEIN (AFU_ORTHOLOGUE AFUA_5G07500)"/>
    <property type="match status" value="1"/>
</dbReference>
<dbReference type="RefSeq" id="WP_259430129.1">
    <property type="nucleotide sequence ID" value="NZ_CP103424.1"/>
</dbReference>